<dbReference type="Proteomes" id="UP000297280">
    <property type="component" value="Unassembled WGS sequence"/>
</dbReference>
<reference evidence="1 2" key="1">
    <citation type="submission" date="2017-12" db="EMBL/GenBank/DDBJ databases">
        <title>Comparative genomics of Botrytis spp.</title>
        <authorList>
            <person name="Valero-Jimenez C.A."/>
            <person name="Tapia P."/>
            <person name="Veloso J."/>
            <person name="Silva-Moreno E."/>
            <person name="Staats M."/>
            <person name="Valdes J.H."/>
            <person name="Van Kan J.A.L."/>
        </authorList>
    </citation>
    <scope>NUCLEOTIDE SEQUENCE [LARGE SCALE GENOMIC DNA]</scope>
    <source>
        <strain evidence="1 2">MUCL3349</strain>
    </source>
</reference>
<keyword evidence="2" id="KW-1185">Reference proteome</keyword>
<dbReference type="AlphaFoldDB" id="A0A4Z1KFN1"/>
<name>A0A4Z1KFN1_9HELO</name>
<protein>
    <submittedName>
        <fullName evidence="1">Uncharacterized protein</fullName>
    </submittedName>
</protein>
<gene>
    <name evidence="1" type="ORF">BPOR_0458g00040</name>
</gene>
<comment type="caution">
    <text evidence="1">The sequence shown here is derived from an EMBL/GenBank/DDBJ whole genome shotgun (WGS) entry which is preliminary data.</text>
</comment>
<proteinExistence type="predicted"/>
<dbReference type="EMBL" id="PQXO01000457">
    <property type="protein sequence ID" value="TGO84851.1"/>
    <property type="molecule type" value="Genomic_DNA"/>
</dbReference>
<sequence>MHPSRGDTMDGRPRRLKQSWWKPVITAAADIPLRRASSYGLSDICRVERLELLSFGIAPLRYFVSFMTGDVSHDLAAFPIDHLPSHDH</sequence>
<evidence type="ECO:0000313" key="2">
    <source>
        <dbReference type="Proteomes" id="UP000297280"/>
    </source>
</evidence>
<accession>A0A4Z1KFN1</accession>
<organism evidence="1 2">
    <name type="scientific">Botrytis porri</name>
    <dbReference type="NCBI Taxonomy" id="87229"/>
    <lineage>
        <taxon>Eukaryota</taxon>
        <taxon>Fungi</taxon>
        <taxon>Dikarya</taxon>
        <taxon>Ascomycota</taxon>
        <taxon>Pezizomycotina</taxon>
        <taxon>Leotiomycetes</taxon>
        <taxon>Helotiales</taxon>
        <taxon>Sclerotiniaceae</taxon>
        <taxon>Botrytis</taxon>
    </lineage>
</organism>
<evidence type="ECO:0000313" key="1">
    <source>
        <dbReference type="EMBL" id="TGO84851.1"/>
    </source>
</evidence>